<dbReference type="SMART" id="SM00830">
    <property type="entry name" value="CM_2"/>
    <property type="match status" value="1"/>
</dbReference>
<gene>
    <name evidence="5" type="primary">pheA</name>
    <name evidence="5" type="ORF">Q8A70_19695</name>
</gene>
<organism evidence="5 6">
    <name type="scientific">Dongia sedimenti</name>
    <dbReference type="NCBI Taxonomy" id="3064282"/>
    <lineage>
        <taxon>Bacteria</taxon>
        <taxon>Pseudomonadati</taxon>
        <taxon>Pseudomonadota</taxon>
        <taxon>Alphaproteobacteria</taxon>
        <taxon>Rhodospirillales</taxon>
        <taxon>Dongiaceae</taxon>
        <taxon>Dongia</taxon>
    </lineage>
</organism>
<evidence type="ECO:0000256" key="2">
    <source>
        <dbReference type="SAM" id="Coils"/>
    </source>
</evidence>
<dbReference type="Gene3D" id="1.20.59.10">
    <property type="entry name" value="Chorismate mutase"/>
    <property type="match status" value="1"/>
</dbReference>
<accession>A0ABU0YSV8</accession>
<keyword evidence="6" id="KW-1185">Reference proteome</keyword>
<evidence type="ECO:0000259" key="4">
    <source>
        <dbReference type="PROSITE" id="PS51168"/>
    </source>
</evidence>
<feature type="compositionally biased region" description="Low complexity" evidence="3">
    <location>
        <begin position="301"/>
        <end position="313"/>
    </location>
</feature>
<dbReference type="PROSITE" id="PS51168">
    <property type="entry name" value="CHORISMATE_MUT_2"/>
    <property type="match status" value="1"/>
</dbReference>
<dbReference type="NCBIfam" id="TIGR01807">
    <property type="entry name" value="CM_P2"/>
    <property type="match status" value="1"/>
</dbReference>
<protein>
    <recommendedName>
        <fullName evidence="1">chorismate mutase</fullName>
        <ecNumber evidence="1">5.4.99.5</ecNumber>
    </recommendedName>
</protein>
<dbReference type="SUPFAM" id="SSF48600">
    <property type="entry name" value="Chorismate mutase II"/>
    <property type="match status" value="1"/>
</dbReference>
<reference evidence="6" key="1">
    <citation type="submission" date="2023-08" db="EMBL/GenBank/DDBJ databases">
        <title>Rhodospirillaceae gen. nov., a novel taxon isolated from the Yangtze River Yuezi River estuary sludge.</title>
        <authorList>
            <person name="Ruan L."/>
        </authorList>
    </citation>
    <scope>NUCLEOTIDE SEQUENCE [LARGE SCALE GENOMIC DNA]</scope>
    <source>
        <strain evidence="6">R-7</strain>
    </source>
</reference>
<dbReference type="InterPro" id="IPR036263">
    <property type="entry name" value="Chorismate_II_sf"/>
</dbReference>
<dbReference type="EC" id="5.4.99.5" evidence="1"/>
<dbReference type="InterPro" id="IPR002701">
    <property type="entry name" value="CM_II_prokaryot"/>
</dbReference>
<proteinExistence type="predicted"/>
<feature type="coiled-coil region" evidence="2">
    <location>
        <begin position="1"/>
        <end position="28"/>
    </location>
</feature>
<evidence type="ECO:0000256" key="1">
    <source>
        <dbReference type="ARBA" id="ARBA00012404"/>
    </source>
</evidence>
<keyword evidence="2" id="KW-0175">Coiled coil</keyword>
<evidence type="ECO:0000256" key="3">
    <source>
        <dbReference type="SAM" id="MobiDB-lite"/>
    </source>
</evidence>
<evidence type="ECO:0000313" key="5">
    <source>
        <dbReference type="EMBL" id="MDQ7249923.1"/>
    </source>
</evidence>
<feature type="region of interest" description="Disordered" evidence="3">
    <location>
        <begin position="296"/>
        <end position="319"/>
    </location>
</feature>
<dbReference type="Proteomes" id="UP001230156">
    <property type="component" value="Unassembled WGS sequence"/>
</dbReference>
<feature type="domain" description="Chorismate mutase" evidence="4">
    <location>
        <begin position="2"/>
        <end position="101"/>
    </location>
</feature>
<dbReference type="EMBL" id="JAUYVI010000006">
    <property type="protein sequence ID" value="MDQ7249923.1"/>
    <property type="molecule type" value="Genomic_DNA"/>
</dbReference>
<dbReference type="Pfam" id="PF01817">
    <property type="entry name" value="CM_2"/>
    <property type="match status" value="1"/>
</dbReference>
<dbReference type="GO" id="GO:0004106">
    <property type="term" value="F:chorismate mutase activity"/>
    <property type="evidence" value="ECO:0007669"/>
    <property type="project" value="UniProtKB-EC"/>
</dbReference>
<keyword evidence="5" id="KW-0413">Isomerase</keyword>
<comment type="caution">
    <text evidence="5">The sequence shown here is derived from an EMBL/GenBank/DDBJ whole genome shotgun (WGS) entry which is preliminary data.</text>
</comment>
<dbReference type="RefSeq" id="WP_379958495.1">
    <property type="nucleotide sequence ID" value="NZ_JAUYVI010000006.1"/>
</dbReference>
<sequence>MAEHDDQLAALRREIDSVDTQLHDLLMQRTELAVRVGEVKAKAQPIGRTPSEGAKFVRPAREAKILRRLIGRHKGKLPKSVMVRMWREMISALLQVEGPFVVAVYTPPEEPGYWDIARDHYGCRVPILGFDRLNHAISAVLEGQATVAVLPMPHEGDRDPWWRRIAVKQPKVPHVIARLPFGNPGNQRGRGLQALVIGTTPNEPTDHDRGLLVAETREPVSRSAMRDALNAAKLKPVFIQAFQELGGPDQQVVEVEGFLAPDDPRLAALAEALGPNSRAIAIGGYAVPLTAEELAGEKPAKAPATDPAPTPEASSGDAA</sequence>
<name>A0ABU0YSV8_9PROT</name>
<dbReference type="InterPro" id="IPR010957">
    <property type="entry name" value="G/b/e-P-prot_chorismate_mutase"/>
</dbReference>
<evidence type="ECO:0000313" key="6">
    <source>
        <dbReference type="Proteomes" id="UP001230156"/>
    </source>
</evidence>
<dbReference type="InterPro" id="IPR036979">
    <property type="entry name" value="CM_dom_sf"/>
</dbReference>